<evidence type="ECO:0000256" key="5">
    <source>
        <dbReference type="ARBA" id="ARBA00022692"/>
    </source>
</evidence>
<keyword evidence="8 12" id="KW-0798">TonB box</keyword>
<evidence type="ECO:0000256" key="1">
    <source>
        <dbReference type="ARBA" id="ARBA00004571"/>
    </source>
</evidence>
<accession>A0A255Z065</accession>
<evidence type="ECO:0000256" key="2">
    <source>
        <dbReference type="ARBA" id="ARBA00022448"/>
    </source>
</evidence>
<keyword evidence="5 11" id="KW-0812">Transmembrane</keyword>
<feature type="domain" description="TonB-dependent receptor plug" evidence="15">
    <location>
        <begin position="55"/>
        <end position="164"/>
    </location>
</feature>
<protein>
    <submittedName>
        <fullName evidence="16">TonB-dependent receptor</fullName>
    </submittedName>
</protein>
<evidence type="ECO:0000256" key="11">
    <source>
        <dbReference type="PROSITE-ProRule" id="PRU01360"/>
    </source>
</evidence>
<dbReference type="OrthoDB" id="9760333at2"/>
<dbReference type="Pfam" id="PF07715">
    <property type="entry name" value="Plug"/>
    <property type="match status" value="1"/>
</dbReference>
<dbReference type="Gene3D" id="2.40.170.20">
    <property type="entry name" value="TonB-dependent receptor, beta-barrel domain"/>
    <property type="match status" value="1"/>
</dbReference>
<evidence type="ECO:0000256" key="13">
    <source>
        <dbReference type="SAM" id="SignalP"/>
    </source>
</evidence>
<feature type="chain" id="PRO_5012671435" evidence="13">
    <location>
        <begin position="28"/>
        <end position="745"/>
    </location>
</feature>
<gene>
    <name evidence="16" type="ORF">CHU95_12795</name>
</gene>
<organism evidence="16 17">
    <name type="scientific">Niveispirillum lacus</name>
    <dbReference type="NCBI Taxonomy" id="1981099"/>
    <lineage>
        <taxon>Bacteria</taxon>
        <taxon>Pseudomonadati</taxon>
        <taxon>Pseudomonadota</taxon>
        <taxon>Alphaproteobacteria</taxon>
        <taxon>Rhodospirillales</taxon>
        <taxon>Azospirillaceae</taxon>
        <taxon>Niveispirillum</taxon>
    </lineage>
</organism>
<evidence type="ECO:0000313" key="17">
    <source>
        <dbReference type="Proteomes" id="UP000216998"/>
    </source>
</evidence>
<comment type="subcellular location">
    <subcellularLocation>
        <location evidence="1 11">Cell outer membrane</location>
        <topology evidence="1 11">Multi-pass membrane protein</topology>
    </subcellularLocation>
</comment>
<evidence type="ECO:0000256" key="8">
    <source>
        <dbReference type="ARBA" id="ARBA00023077"/>
    </source>
</evidence>
<dbReference type="Proteomes" id="UP000216998">
    <property type="component" value="Unassembled WGS sequence"/>
</dbReference>
<evidence type="ECO:0000256" key="4">
    <source>
        <dbReference type="ARBA" id="ARBA00022496"/>
    </source>
</evidence>
<sequence>MACAPAFRPTLLAAAALAALGAPPALAQAPGSATGTQLEALEEIIVTARRRSETLQETPLAVTAITPTQLESKATLNIGDLMGSAPNVLITQQNSGAAAANVSIRGLSFADVEKSFDPTVAIVVDGVFIGTSTGAFLDFFDIDSIEVLRGPQGTLFGRNTIGGVINIRRSRPTGENGGKLEFSYGKYNTWATRAILNTSLIQDKLAAKFFYFHNESDGYYRQGITGKRVGGNNNENFGASFLLTPTENFEALLTLEKQVQDFEPVNSNISKTGEVFCAFVPANQCNRNTRSDLYTVFNSPAHSNYKSPAATLEMNLDTDGIDFTSVTGYRTSDEAQTQDFDASSADLYYTNRIQDYWQFSQELRGAGNLTDSFDYVIGGFYYESKFDLFQATRLFGAVNAAADQYNTGRAKSYAVFGDFNWKLADQWRLSGGARWTHDEKQQVNRVGPAQYPNAKYSGSKFTPKVVLDYRPDDDNMLYASWSRGYRSGGFSSRGQTLVSSTTPFGPETVDSYEAGIKSALLENRLQVNLAGYVSDYSDLQQNTTIPTTIGTGNETIVTNVGSAKIKGIELDVTARISYAFKVTASLGIQDSKFSGFITSAPNAAGRLVRFDYSDVKMIYSPDLTGSLTAEYTVPLDAGDLVFSGSYRYIGDYDQQISLGATQVDAAGNVKVLSNDPRVRSDKQNLFDASATFNFDVGDNKGKVTLYGRNLFDDRGPNAAFTVAGLWSFSSGREPRTYGISLGYEF</sequence>
<dbReference type="InterPro" id="IPR039426">
    <property type="entry name" value="TonB-dep_rcpt-like"/>
</dbReference>
<evidence type="ECO:0000256" key="12">
    <source>
        <dbReference type="RuleBase" id="RU003357"/>
    </source>
</evidence>
<comment type="caution">
    <text evidence="16">The sequence shown here is derived from an EMBL/GenBank/DDBJ whole genome shotgun (WGS) entry which is preliminary data.</text>
</comment>
<evidence type="ECO:0000313" key="16">
    <source>
        <dbReference type="EMBL" id="OYQ34305.1"/>
    </source>
</evidence>
<dbReference type="Pfam" id="PF00593">
    <property type="entry name" value="TonB_dep_Rec_b-barrel"/>
    <property type="match status" value="1"/>
</dbReference>
<dbReference type="CDD" id="cd01347">
    <property type="entry name" value="ligand_gated_channel"/>
    <property type="match status" value="1"/>
</dbReference>
<feature type="signal peptide" evidence="13">
    <location>
        <begin position="1"/>
        <end position="27"/>
    </location>
</feature>
<dbReference type="RefSeq" id="WP_094456713.1">
    <property type="nucleotide sequence ID" value="NZ_NOXU01000029.1"/>
</dbReference>
<dbReference type="PROSITE" id="PS52016">
    <property type="entry name" value="TONB_DEPENDENT_REC_3"/>
    <property type="match status" value="1"/>
</dbReference>
<dbReference type="AlphaFoldDB" id="A0A255Z065"/>
<dbReference type="PANTHER" id="PTHR32552:SF81">
    <property type="entry name" value="TONB-DEPENDENT OUTER MEMBRANE RECEPTOR"/>
    <property type="match status" value="1"/>
</dbReference>
<keyword evidence="7" id="KW-0406">Ion transport</keyword>
<keyword evidence="3 11" id="KW-1134">Transmembrane beta strand</keyword>
<dbReference type="InterPro" id="IPR012910">
    <property type="entry name" value="Plug_dom"/>
</dbReference>
<dbReference type="GO" id="GO:0009279">
    <property type="term" value="C:cell outer membrane"/>
    <property type="evidence" value="ECO:0007669"/>
    <property type="project" value="UniProtKB-SubCell"/>
</dbReference>
<proteinExistence type="inferred from homology"/>
<keyword evidence="16" id="KW-0675">Receptor</keyword>
<evidence type="ECO:0000259" key="15">
    <source>
        <dbReference type="Pfam" id="PF07715"/>
    </source>
</evidence>
<dbReference type="SUPFAM" id="SSF56935">
    <property type="entry name" value="Porins"/>
    <property type="match status" value="1"/>
</dbReference>
<reference evidence="16 17" key="1">
    <citation type="submission" date="2017-07" db="EMBL/GenBank/DDBJ databases">
        <title>Niveispirillum cyanobacteriorum sp. nov., isolated from cyanobacterial aggregates in a eutrophic lake.</title>
        <authorList>
            <person name="Cai H."/>
        </authorList>
    </citation>
    <scope>NUCLEOTIDE SEQUENCE [LARGE SCALE GENOMIC DNA]</scope>
    <source>
        <strain evidence="17">TH1-14</strain>
    </source>
</reference>
<dbReference type="GO" id="GO:0006826">
    <property type="term" value="P:iron ion transport"/>
    <property type="evidence" value="ECO:0007669"/>
    <property type="project" value="UniProtKB-KW"/>
</dbReference>
<keyword evidence="9 11" id="KW-0472">Membrane</keyword>
<keyword evidence="4" id="KW-0410">Iron transport</keyword>
<feature type="domain" description="TonB-dependent receptor-like beta-barrel" evidence="14">
    <location>
        <begin position="286"/>
        <end position="710"/>
    </location>
</feature>
<comment type="similarity">
    <text evidence="11 12">Belongs to the TonB-dependent receptor family.</text>
</comment>
<dbReference type="PANTHER" id="PTHR32552">
    <property type="entry name" value="FERRICHROME IRON RECEPTOR-RELATED"/>
    <property type="match status" value="1"/>
</dbReference>
<keyword evidence="17" id="KW-1185">Reference proteome</keyword>
<keyword evidence="13" id="KW-0732">Signal</keyword>
<evidence type="ECO:0000256" key="10">
    <source>
        <dbReference type="ARBA" id="ARBA00023237"/>
    </source>
</evidence>
<dbReference type="InterPro" id="IPR000531">
    <property type="entry name" value="Beta-barrel_TonB"/>
</dbReference>
<name>A0A255Z065_9PROT</name>
<evidence type="ECO:0000256" key="6">
    <source>
        <dbReference type="ARBA" id="ARBA00023004"/>
    </source>
</evidence>
<keyword evidence="6" id="KW-0408">Iron</keyword>
<dbReference type="EMBL" id="NOXU01000029">
    <property type="protein sequence ID" value="OYQ34305.1"/>
    <property type="molecule type" value="Genomic_DNA"/>
</dbReference>
<keyword evidence="10 11" id="KW-0998">Cell outer membrane</keyword>
<evidence type="ECO:0000256" key="7">
    <source>
        <dbReference type="ARBA" id="ARBA00023065"/>
    </source>
</evidence>
<keyword evidence="2 11" id="KW-0813">Transport</keyword>
<evidence type="ECO:0000256" key="3">
    <source>
        <dbReference type="ARBA" id="ARBA00022452"/>
    </source>
</evidence>
<dbReference type="InterPro" id="IPR036942">
    <property type="entry name" value="Beta-barrel_TonB_sf"/>
</dbReference>
<evidence type="ECO:0000256" key="9">
    <source>
        <dbReference type="ARBA" id="ARBA00023136"/>
    </source>
</evidence>
<evidence type="ECO:0000259" key="14">
    <source>
        <dbReference type="Pfam" id="PF00593"/>
    </source>
</evidence>